<comment type="caution">
    <text evidence="1">The sequence shown here is derived from an EMBL/GenBank/DDBJ whole genome shotgun (WGS) entry which is preliminary data.</text>
</comment>
<organism evidence="1 2">
    <name type="scientific">Gordonia asplenii</name>
    <dbReference type="NCBI Taxonomy" id="2725283"/>
    <lineage>
        <taxon>Bacteria</taxon>
        <taxon>Bacillati</taxon>
        <taxon>Actinomycetota</taxon>
        <taxon>Actinomycetes</taxon>
        <taxon>Mycobacteriales</taxon>
        <taxon>Gordoniaceae</taxon>
        <taxon>Gordonia</taxon>
    </lineage>
</organism>
<accession>A0A848KYI5</accession>
<dbReference type="Proteomes" id="UP000550729">
    <property type="component" value="Unassembled WGS sequence"/>
</dbReference>
<sequence>MFDGQDDFTGFQVIQTIAPEVDLLKVSIRTLPMKNLSMWNRANVPGKPHGQILSYLGVGDFRERADALAASGYKGFEFS</sequence>
<keyword evidence="2" id="KW-1185">Reference proteome</keyword>
<dbReference type="AlphaFoldDB" id="A0A848KYI5"/>
<proteinExistence type="predicted"/>
<name>A0A848KYI5_9ACTN</name>
<evidence type="ECO:0000313" key="2">
    <source>
        <dbReference type="Proteomes" id="UP000550729"/>
    </source>
</evidence>
<reference evidence="1 2" key="1">
    <citation type="submission" date="2020-04" db="EMBL/GenBank/DDBJ databases">
        <title>Gordonia sp. nov. TBRC 11910.</title>
        <authorList>
            <person name="Suriyachadkun C."/>
        </authorList>
    </citation>
    <scope>NUCLEOTIDE SEQUENCE [LARGE SCALE GENOMIC DNA]</scope>
    <source>
        <strain evidence="1 2">TBRC 11910</strain>
    </source>
</reference>
<gene>
    <name evidence="1" type="ORF">HH308_18445</name>
</gene>
<dbReference type="RefSeq" id="WP_170195691.1">
    <property type="nucleotide sequence ID" value="NZ_JABBNB010000020.1"/>
</dbReference>
<protein>
    <submittedName>
        <fullName evidence="1">Uncharacterized protein</fullName>
    </submittedName>
</protein>
<dbReference type="EMBL" id="JABBNB010000020">
    <property type="protein sequence ID" value="NMO03197.1"/>
    <property type="molecule type" value="Genomic_DNA"/>
</dbReference>
<evidence type="ECO:0000313" key="1">
    <source>
        <dbReference type="EMBL" id="NMO03197.1"/>
    </source>
</evidence>